<dbReference type="SFLD" id="SFLDS00003">
    <property type="entry name" value="Haloacid_Dehalogenase"/>
    <property type="match status" value="1"/>
</dbReference>
<dbReference type="Gene3D" id="3.40.50.1000">
    <property type="entry name" value="HAD superfamily/HAD-like"/>
    <property type="match status" value="1"/>
</dbReference>
<dbReference type="AlphaFoldDB" id="A0A9D2DK41"/>
<accession>A0A9D2DK41</accession>
<dbReference type="Gene3D" id="1.10.150.240">
    <property type="entry name" value="Putative phosphatase, domain 2"/>
    <property type="match status" value="1"/>
</dbReference>
<dbReference type="PRINTS" id="PR00413">
    <property type="entry name" value="HADHALOGNASE"/>
</dbReference>
<dbReference type="SFLD" id="SFLDG01129">
    <property type="entry name" value="C1.5:_HAD__Beta-PGM__Phosphata"/>
    <property type="match status" value="1"/>
</dbReference>
<sequence>MPGPSLWPPSFSAAIFDFDGTLAETWPLWRRVDEIFFATRGLPFDEDASVTLATLGFAAGAQWCVERYRLRDEVADIVDEWNRLGAALYENEVRLRPGAEAYVRALRAQGVRVGLATTNDPHVLGAMRHVDVYALFDEVVCGREVARGKDHPDIYLEAARRLGAEPADCVVFEDILAGTLSAARAGMATVAVASSDPRQPAAELRRAADAWIDGWAGLCGTPPTA</sequence>
<organism evidence="1 2">
    <name type="scientific">Candidatus Olsenella stercoravium</name>
    <dbReference type="NCBI Taxonomy" id="2838713"/>
    <lineage>
        <taxon>Bacteria</taxon>
        <taxon>Bacillati</taxon>
        <taxon>Actinomycetota</taxon>
        <taxon>Coriobacteriia</taxon>
        <taxon>Coriobacteriales</taxon>
        <taxon>Atopobiaceae</taxon>
        <taxon>Olsenella</taxon>
    </lineage>
</organism>
<dbReference type="InterPro" id="IPR006439">
    <property type="entry name" value="HAD-SF_hydro_IA"/>
</dbReference>
<evidence type="ECO:0000313" key="2">
    <source>
        <dbReference type="Proteomes" id="UP000824029"/>
    </source>
</evidence>
<dbReference type="EMBL" id="DXBZ01000097">
    <property type="protein sequence ID" value="HIZ18491.1"/>
    <property type="molecule type" value="Genomic_DNA"/>
</dbReference>
<proteinExistence type="predicted"/>
<reference evidence="1" key="1">
    <citation type="journal article" date="2021" name="PeerJ">
        <title>Extensive microbial diversity within the chicken gut microbiome revealed by metagenomics and culture.</title>
        <authorList>
            <person name="Gilroy R."/>
            <person name="Ravi A."/>
            <person name="Getino M."/>
            <person name="Pursley I."/>
            <person name="Horton D.L."/>
            <person name="Alikhan N.F."/>
            <person name="Baker D."/>
            <person name="Gharbi K."/>
            <person name="Hall N."/>
            <person name="Watson M."/>
            <person name="Adriaenssens E.M."/>
            <person name="Foster-Nyarko E."/>
            <person name="Jarju S."/>
            <person name="Secka A."/>
            <person name="Antonio M."/>
            <person name="Oren A."/>
            <person name="Chaudhuri R.R."/>
            <person name="La Ragione R."/>
            <person name="Hildebrand F."/>
            <person name="Pallen M.J."/>
        </authorList>
    </citation>
    <scope>NUCLEOTIDE SEQUENCE</scope>
    <source>
        <strain evidence="1">ChiHecolR3B27-1887</strain>
    </source>
</reference>
<dbReference type="SUPFAM" id="SSF56784">
    <property type="entry name" value="HAD-like"/>
    <property type="match status" value="1"/>
</dbReference>
<comment type="caution">
    <text evidence="1">The sequence shown here is derived from an EMBL/GenBank/DDBJ whole genome shotgun (WGS) entry which is preliminary data.</text>
</comment>
<dbReference type="NCBIfam" id="TIGR01509">
    <property type="entry name" value="HAD-SF-IA-v3"/>
    <property type="match status" value="1"/>
</dbReference>
<protein>
    <submittedName>
        <fullName evidence="1">HAD family phosphatase</fullName>
    </submittedName>
</protein>
<dbReference type="InterPro" id="IPR036412">
    <property type="entry name" value="HAD-like_sf"/>
</dbReference>
<evidence type="ECO:0000313" key="1">
    <source>
        <dbReference type="EMBL" id="HIZ18491.1"/>
    </source>
</evidence>
<dbReference type="CDD" id="cd07505">
    <property type="entry name" value="HAD_BPGM-like"/>
    <property type="match status" value="1"/>
</dbReference>
<dbReference type="InterPro" id="IPR023214">
    <property type="entry name" value="HAD_sf"/>
</dbReference>
<reference evidence="1" key="2">
    <citation type="submission" date="2021-04" db="EMBL/GenBank/DDBJ databases">
        <authorList>
            <person name="Gilroy R."/>
        </authorList>
    </citation>
    <scope>NUCLEOTIDE SEQUENCE</scope>
    <source>
        <strain evidence="1">ChiHecolR3B27-1887</strain>
    </source>
</reference>
<dbReference type="PANTHER" id="PTHR18901">
    <property type="entry name" value="2-DEOXYGLUCOSE-6-PHOSPHATE PHOSPHATASE 2"/>
    <property type="match status" value="1"/>
</dbReference>
<dbReference type="Proteomes" id="UP000824029">
    <property type="component" value="Unassembled WGS sequence"/>
</dbReference>
<dbReference type="GO" id="GO:0016791">
    <property type="term" value="F:phosphatase activity"/>
    <property type="evidence" value="ECO:0007669"/>
    <property type="project" value="TreeGrafter"/>
</dbReference>
<name>A0A9D2DK41_9ACTN</name>
<dbReference type="InterPro" id="IPR023198">
    <property type="entry name" value="PGP-like_dom2"/>
</dbReference>
<gene>
    <name evidence="1" type="ORF">IAA22_05230</name>
</gene>
<dbReference type="PANTHER" id="PTHR18901:SF38">
    <property type="entry name" value="PSEUDOURIDINE-5'-PHOSPHATASE"/>
    <property type="match status" value="1"/>
</dbReference>
<dbReference type="Pfam" id="PF00702">
    <property type="entry name" value="Hydrolase"/>
    <property type="match status" value="1"/>
</dbReference>